<gene>
    <name evidence="2" type="ORF">GIB67_038783</name>
</gene>
<dbReference type="PANTHER" id="PTHR31903:SF4">
    <property type="entry name" value="OS11G0490300 PROTEIN"/>
    <property type="match status" value="1"/>
</dbReference>
<feature type="compositionally biased region" description="Low complexity" evidence="1">
    <location>
        <begin position="197"/>
        <end position="209"/>
    </location>
</feature>
<feature type="region of interest" description="Disordered" evidence="1">
    <location>
        <begin position="235"/>
        <end position="273"/>
    </location>
</feature>
<dbReference type="AlphaFoldDB" id="A0A7J7M0X1"/>
<feature type="region of interest" description="Disordered" evidence="1">
    <location>
        <begin position="192"/>
        <end position="213"/>
    </location>
</feature>
<feature type="compositionally biased region" description="Basic and acidic residues" evidence="1">
    <location>
        <begin position="264"/>
        <end position="273"/>
    </location>
</feature>
<feature type="compositionally biased region" description="Polar residues" evidence="1">
    <location>
        <begin position="1"/>
        <end position="11"/>
    </location>
</feature>
<dbReference type="OrthoDB" id="1937859at2759"/>
<name>A0A7J7M0X1_9MAGN</name>
<comment type="caution">
    <text evidence="2">The sequence shown here is derived from an EMBL/GenBank/DDBJ whole genome shotgun (WGS) entry which is preliminary data.</text>
</comment>
<dbReference type="PANTHER" id="PTHR31903">
    <property type="entry name" value="F12F1.11-RELATED"/>
    <property type="match status" value="1"/>
</dbReference>
<reference evidence="2 3" key="1">
    <citation type="journal article" date="2020" name="IScience">
        <title>Genome Sequencing of the Endangered Kingdonia uniflora (Circaeasteraceae, Ranunculales) Reveals Potential Mechanisms of Evolutionary Specialization.</title>
        <authorList>
            <person name="Sun Y."/>
            <person name="Deng T."/>
            <person name="Zhang A."/>
            <person name="Moore M.J."/>
            <person name="Landis J.B."/>
            <person name="Lin N."/>
            <person name="Zhang H."/>
            <person name="Zhang X."/>
            <person name="Huang J."/>
            <person name="Zhang X."/>
            <person name="Sun H."/>
            <person name="Wang H."/>
        </authorList>
    </citation>
    <scope>NUCLEOTIDE SEQUENCE [LARGE SCALE GENOMIC DNA]</scope>
    <source>
        <strain evidence="2">TB1705</strain>
        <tissue evidence="2">Leaf</tissue>
    </source>
</reference>
<feature type="compositionally biased region" description="Basic residues" evidence="1">
    <location>
        <begin position="133"/>
        <end position="142"/>
    </location>
</feature>
<dbReference type="Proteomes" id="UP000541444">
    <property type="component" value="Unassembled WGS sequence"/>
</dbReference>
<feature type="region of interest" description="Disordered" evidence="1">
    <location>
        <begin position="126"/>
        <end position="147"/>
    </location>
</feature>
<proteinExistence type="predicted"/>
<accession>A0A7J7M0X1</accession>
<feature type="compositionally biased region" description="Low complexity" evidence="1">
    <location>
        <begin position="19"/>
        <end position="28"/>
    </location>
</feature>
<protein>
    <submittedName>
        <fullName evidence="2">Uncharacterized protein</fullName>
    </submittedName>
</protein>
<evidence type="ECO:0000313" key="2">
    <source>
        <dbReference type="EMBL" id="KAF6148428.1"/>
    </source>
</evidence>
<organism evidence="2 3">
    <name type="scientific">Kingdonia uniflora</name>
    <dbReference type="NCBI Taxonomy" id="39325"/>
    <lineage>
        <taxon>Eukaryota</taxon>
        <taxon>Viridiplantae</taxon>
        <taxon>Streptophyta</taxon>
        <taxon>Embryophyta</taxon>
        <taxon>Tracheophyta</taxon>
        <taxon>Spermatophyta</taxon>
        <taxon>Magnoliopsida</taxon>
        <taxon>Ranunculales</taxon>
        <taxon>Circaeasteraceae</taxon>
        <taxon>Kingdonia</taxon>
    </lineage>
</organism>
<evidence type="ECO:0000256" key="1">
    <source>
        <dbReference type="SAM" id="MobiDB-lite"/>
    </source>
</evidence>
<sequence length="304" mass="34355">MKNLYQKNNNKGKVFPTPSSSSSSSSNSGSDVLSVLKLLPVAILALSTVLSEEDKEVLAYLITRSMKMGFSVIESQKKPHLVKPHKTPLFDCGCFDCYISYWFRWDSSPNRELIHQAIEAYEDHLTNGENSKKKGGKKRREKVKSADTEQLQLVPVPIFPLLQSQSDALSDVASSETSDDIEEVVVNLTHVAEPETSLSSSESSSSSSSSDKELFRRQIELLHEYGKMMIEMREAKEKEQEATSSRTRGGSQRGRIDKRKSREHKLGKDNLNRDYFSDNPRFKGISFRRRFRMSEGGMADVMNL</sequence>
<dbReference type="EMBL" id="JACGCM010001845">
    <property type="protein sequence ID" value="KAF6148428.1"/>
    <property type="molecule type" value="Genomic_DNA"/>
</dbReference>
<keyword evidence="3" id="KW-1185">Reference proteome</keyword>
<feature type="region of interest" description="Disordered" evidence="1">
    <location>
        <begin position="1"/>
        <end position="28"/>
    </location>
</feature>
<evidence type="ECO:0000313" key="3">
    <source>
        <dbReference type="Proteomes" id="UP000541444"/>
    </source>
</evidence>